<keyword evidence="3" id="KW-1185">Reference proteome</keyword>
<comment type="caution">
    <text evidence="2">The sequence shown here is derived from an EMBL/GenBank/DDBJ whole genome shotgun (WGS) entry which is preliminary data.</text>
</comment>
<dbReference type="AlphaFoldDB" id="M0NGD0"/>
<gene>
    <name evidence="2" type="ORF">C451_03954</name>
</gene>
<dbReference type="EMBL" id="AOMF01000090">
    <property type="protein sequence ID" value="EMA56159.1"/>
    <property type="molecule type" value="Genomic_DNA"/>
</dbReference>
<keyword evidence="1" id="KW-1133">Transmembrane helix</keyword>
<dbReference type="PATRIC" id="fig|1227457.3.peg.711"/>
<organism evidence="2 3">
    <name type="scientific">Halococcus thailandensis JCM 13552</name>
    <dbReference type="NCBI Taxonomy" id="1227457"/>
    <lineage>
        <taxon>Archaea</taxon>
        <taxon>Methanobacteriati</taxon>
        <taxon>Methanobacteriota</taxon>
        <taxon>Stenosarchaea group</taxon>
        <taxon>Halobacteria</taxon>
        <taxon>Halobacteriales</taxon>
        <taxon>Halococcaceae</taxon>
        <taxon>Halococcus</taxon>
    </lineage>
</organism>
<evidence type="ECO:0000313" key="3">
    <source>
        <dbReference type="Proteomes" id="UP000011680"/>
    </source>
</evidence>
<protein>
    <submittedName>
        <fullName evidence="2">Uncharacterized protein</fullName>
    </submittedName>
</protein>
<keyword evidence="1" id="KW-0812">Transmembrane</keyword>
<proteinExistence type="predicted"/>
<accession>M0NGD0</accession>
<feature type="transmembrane region" description="Helical" evidence="1">
    <location>
        <begin position="23"/>
        <end position="45"/>
    </location>
</feature>
<dbReference type="Proteomes" id="UP000011680">
    <property type="component" value="Unassembled WGS sequence"/>
</dbReference>
<evidence type="ECO:0000313" key="2">
    <source>
        <dbReference type="EMBL" id="EMA56159.1"/>
    </source>
</evidence>
<sequence length="167" mass="18402">MTWFASIPIKTSPAALLDRYEVFLYKLVVFAVTFVSVFVLGRFVVPLVERVLSSKRVTPTIRQPSERSVLPSTSSRFSPGSFRSLTNHDIKDQFRIDYPFTVPFGGDLPTIKHIFLDEAAANPRILADPESTSSFGFGSPTRAARSSLGVLSGGRGAFRIQGFRDVA</sequence>
<evidence type="ECO:0000256" key="1">
    <source>
        <dbReference type="SAM" id="Phobius"/>
    </source>
</evidence>
<keyword evidence="1" id="KW-0472">Membrane</keyword>
<reference evidence="2 3" key="1">
    <citation type="journal article" date="2014" name="PLoS Genet.">
        <title>Phylogenetically driven sequencing of extremely halophilic archaea reveals strategies for static and dynamic osmo-response.</title>
        <authorList>
            <person name="Becker E.A."/>
            <person name="Seitzer P.M."/>
            <person name="Tritt A."/>
            <person name="Larsen D."/>
            <person name="Krusor M."/>
            <person name="Yao A.I."/>
            <person name="Wu D."/>
            <person name="Madern D."/>
            <person name="Eisen J.A."/>
            <person name="Darling A.E."/>
            <person name="Facciotti M.T."/>
        </authorList>
    </citation>
    <scope>NUCLEOTIDE SEQUENCE [LARGE SCALE GENOMIC DNA]</scope>
    <source>
        <strain evidence="2 3">JCM 13552</strain>
    </source>
</reference>
<name>M0NGD0_9EURY</name>